<evidence type="ECO:0000256" key="1">
    <source>
        <dbReference type="ARBA" id="ARBA00003502"/>
    </source>
</evidence>
<dbReference type="GO" id="GO:0006351">
    <property type="term" value="P:DNA-templated transcription"/>
    <property type="evidence" value="ECO:0007669"/>
    <property type="project" value="TreeGrafter"/>
</dbReference>
<dbReference type="SUPFAM" id="SSF53850">
    <property type="entry name" value="Periplasmic binding protein-like II"/>
    <property type="match status" value="1"/>
</dbReference>
<dbReference type="InterPro" id="IPR058163">
    <property type="entry name" value="LysR-type_TF_proteobact-type"/>
</dbReference>
<dbReference type="FunFam" id="1.10.10.10:FF:000001">
    <property type="entry name" value="LysR family transcriptional regulator"/>
    <property type="match status" value="1"/>
</dbReference>
<dbReference type="PROSITE" id="PS50931">
    <property type="entry name" value="HTH_LYSR"/>
    <property type="match status" value="1"/>
</dbReference>
<dbReference type="Proteomes" id="UP000680839">
    <property type="component" value="Chromosome"/>
</dbReference>
<dbReference type="GO" id="GO:0003700">
    <property type="term" value="F:DNA-binding transcription factor activity"/>
    <property type="evidence" value="ECO:0007669"/>
    <property type="project" value="InterPro"/>
</dbReference>
<evidence type="ECO:0000256" key="4">
    <source>
        <dbReference type="ARBA" id="ARBA00023125"/>
    </source>
</evidence>
<dbReference type="Gene3D" id="1.10.10.10">
    <property type="entry name" value="Winged helix-like DNA-binding domain superfamily/Winged helix DNA-binding domain"/>
    <property type="match status" value="1"/>
</dbReference>
<dbReference type="PANTHER" id="PTHR30537">
    <property type="entry name" value="HTH-TYPE TRANSCRIPTIONAL REGULATOR"/>
    <property type="match status" value="1"/>
</dbReference>
<evidence type="ECO:0000256" key="5">
    <source>
        <dbReference type="ARBA" id="ARBA00023163"/>
    </source>
</evidence>
<dbReference type="Pfam" id="PF03466">
    <property type="entry name" value="LysR_substrate"/>
    <property type="match status" value="1"/>
</dbReference>
<evidence type="ECO:0000256" key="2">
    <source>
        <dbReference type="ARBA" id="ARBA00009437"/>
    </source>
</evidence>
<dbReference type="InterPro" id="IPR036388">
    <property type="entry name" value="WH-like_DNA-bd_sf"/>
</dbReference>
<gene>
    <name evidence="7" type="ORF">KMZ29_21480</name>
</gene>
<proteinExistence type="inferred from homology"/>
<organism evidence="7 8">
    <name type="scientific">Bradyrhizobium sediminis</name>
    <dbReference type="NCBI Taxonomy" id="2840469"/>
    <lineage>
        <taxon>Bacteria</taxon>
        <taxon>Pseudomonadati</taxon>
        <taxon>Pseudomonadota</taxon>
        <taxon>Alphaproteobacteria</taxon>
        <taxon>Hyphomicrobiales</taxon>
        <taxon>Nitrobacteraceae</taxon>
        <taxon>Bradyrhizobium</taxon>
    </lineage>
</organism>
<evidence type="ECO:0000259" key="6">
    <source>
        <dbReference type="PROSITE" id="PS50931"/>
    </source>
</evidence>
<dbReference type="GO" id="GO:0043565">
    <property type="term" value="F:sequence-specific DNA binding"/>
    <property type="evidence" value="ECO:0007669"/>
    <property type="project" value="TreeGrafter"/>
</dbReference>
<dbReference type="AlphaFoldDB" id="A0A975NBV7"/>
<dbReference type="PRINTS" id="PR00039">
    <property type="entry name" value="HTHLYSR"/>
</dbReference>
<comment type="similarity">
    <text evidence="2">Belongs to the LysR transcriptional regulatory family.</text>
</comment>
<name>A0A975NBV7_9BRAD</name>
<dbReference type="Gene3D" id="3.40.190.290">
    <property type="match status" value="1"/>
</dbReference>
<dbReference type="EMBL" id="CP076134">
    <property type="protein sequence ID" value="QWG12257.1"/>
    <property type="molecule type" value="Genomic_DNA"/>
</dbReference>
<dbReference type="RefSeq" id="WP_215621087.1">
    <property type="nucleotide sequence ID" value="NZ_CP076134.1"/>
</dbReference>
<evidence type="ECO:0000313" key="8">
    <source>
        <dbReference type="Proteomes" id="UP000680839"/>
    </source>
</evidence>
<protein>
    <submittedName>
        <fullName evidence="7">LysR family transcriptional regulator</fullName>
    </submittedName>
</protein>
<reference evidence="7" key="1">
    <citation type="submission" date="2021-06" db="EMBL/GenBank/DDBJ databases">
        <title>Bradyrhizobium sp. S2-20-1 Genome sequencing.</title>
        <authorList>
            <person name="Jin L."/>
        </authorList>
    </citation>
    <scope>NUCLEOTIDE SEQUENCE</scope>
    <source>
        <strain evidence="7">S2-20-1</strain>
    </source>
</reference>
<evidence type="ECO:0000256" key="3">
    <source>
        <dbReference type="ARBA" id="ARBA00023015"/>
    </source>
</evidence>
<dbReference type="Pfam" id="PF00126">
    <property type="entry name" value="HTH_1"/>
    <property type="match status" value="1"/>
</dbReference>
<feature type="domain" description="HTH lysR-type" evidence="6">
    <location>
        <begin position="1"/>
        <end position="61"/>
    </location>
</feature>
<dbReference type="SUPFAM" id="SSF46785">
    <property type="entry name" value="Winged helix' DNA-binding domain"/>
    <property type="match status" value="1"/>
</dbReference>
<dbReference type="InterPro" id="IPR005119">
    <property type="entry name" value="LysR_subst-bd"/>
</dbReference>
<sequence length="292" mass="32070">MKRANLSEVEAFLAVVDRRGFGAAARELGVTQSTVSRRIAALEQRIGRRLVERTTRRVVLTETGLAYADELRDVLMRLENAEARVQARPAEPEGLLRITMPTAYGRVCVLPRLAALAERYPRLRFELDLSDRYVDLLDGGFDAAVRLAAPPQSGIDTEKIGSFGLHLCASPGYLARRGPVSDPQNLAAHDCLALRTYAPRVDWRMTWQDRIVNIEITPRMTVSDMTALRELTLAGAGVAVLPSYVASADFAAGRLVDVLPGLVLPSIDVFVACPRHRSDLSKVAVLLDELRG</sequence>
<accession>A0A975NBV7</accession>
<dbReference type="InterPro" id="IPR000847">
    <property type="entry name" value="LysR_HTH_N"/>
</dbReference>
<keyword evidence="3" id="KW-0805">Transcription regulation</keyword>
<dbReference type="InterPro" id="IPR036390">
    <property type="entry name" value="WH_DNA-bd_sf"/>
</dbReference>
<dbReference type="PANTHER" id="PTHR30537:SF5">
    <property type="entry name" value="HTH-TYPE TRANSCRIPTIONAL ACTIVATOR TTDR-RELATED"/>
    <property type="match status" value="1"/>
</dbReference>
<comment type="function">
    <text evidence="1">NodD regulates the expression of the nodABCFE genes which encode other nodulation proteins. NodD is also a negative regulator of its own expression. Binds flavonoids as inducers.</text>
</comment>
<evidence type="ECO:0000313" key="7">
    <source>
        <dbReference type="EMBL" id="QWG12257.1"/>
    </source>
</evidence>
<keyword evidence="4" id="KW-0238">DNA-binding</keyword>
<dbReference type="CDD" id="cd08422">
    <property type="entry name" value="PBP2_CrgA_like"/>
    <property type="match status" value="1"/>
</dbReference>
<keyword evidence="5" id="KW-0804">Transcription</keyword>